<dbReference type="Proteomes" id="UP000014160">
    <property type="component" value="Unassembled WGS sequence"/>
</dbReference>
<reference evidence="2 4" key="1">
    <citation type="submission" date="2013-02" db="EMBL/GenBank/DDBJ databases">
        <title>The Genome Sequence of Enterococcus gilvus ATCC BAA-350.</title>
        <authorList>
            <consortium name="The Broad Institute Genome Sequencing Platform"/>
            <consortium name="The Broad Institute Genome Sequencing Center for Infectious Disease"/>
            <person name="Earl A.M."/>
            <person name="Gilmore M.S."/>
            <person name="Lebreton F."/>
            <person name="Walker B."/>
            <person name="Young S.K."/>
            <person name="Zeng Q."/>
            <person name="Gargeya S."/>
            <person name="Fitzgerald M."/>
            <person name="Haas B."/>
            <person name="Abouelleil A."/>
            <person name="Alvarado L."/>
            <person name="Arachchi H.M."/>
            <person name="Berlin A.M."/>
            <person name="Chapman S.B."/>
            <person name="Dewar J."/>
            <person name="Goldberg J."/>
            <person name="Griggs A."/>
            <person name="Gujja S."/>
            <person name="Hansen M."/>
            <person name="Howarth C."/>
            <person name="Imamovic A."/>
            <person name="Larimer J."/>
            <person name="McCowan C."/>
            <person name="Murphy C."/>
            <person name="Neiman D."/>
            <person name="Pearson M."/>
            <person name="Priest M."/>
            <person name="Roberts A."/>
            <person name="Saif S."/>
            <person name="Shea T."/>
            <person name="Sisk P."/>
            <person name="Sykes S."/>
            <person name="Wortman J."/>
            <person name="Nusbaum C."/>
            <person name="Birren B."/>
        </authorList>
    </citation>
    <scope>NUCLEOTIDE SEQUENCE [LARGE SCALE GENOMIC DNA]</scope>
    <source>
        <strain evidence="2 4">ATCC BAA-350</strain>
    </source>
</reference>
<dbReference type="Proteomes" id="UP000013750">
    <property type="component" value="Unassembled WGS sequence"/>
</dbReference>
<dbReference type="OrthoDB" id="9803333at2"/>
<dbReference type="eggNOG" id="COG1028">
    <property type="taxonomic scope" value="Bacteria"/>
</dbReference>
<dbReference type="InterPro" id="IPR036291">
    <property type="entry name" value="NAD(P)-bd_dom_sf"/>
</dbReference>
<dbReference type="PANTHER" id="PTHR43157">
    <property type="entry name" value="PHOSPHATIDYLINOSITOL-GLYCAN BIOSYNTHESIS CLASS F PROTEIN-RELATED"/>
    <property type="match status" value="1"/>
</dbReference>
<dbReference type="EMBL" id="AJDQ01000004">
    <property type="protein sequence ID" value="EOI57785.1"/>
    <property type="molecule type" value="Genomic_DNA"/>
</dbReference>
<name>R2VIV9_9ENTE</name>
<dbReference type="PANTHER" id="PTHR43157:SF31">
    <property type="entry name" value="PHOSPHATIDYLINOSITOL-GLYCAN BIOSYNTHESIS CLASS F PROTEIN"/>
    <property type="match status" value="1"/>
</dbReference>
<dbReference type="EMBL" id="ASWH01000002">
    <property type="protein sequence ID" value="EOW79461.1"/>
    <property type="molecule type" value="Genomic_DNA"/>
</dbReference>
<evidence type="ECO:0000313" key="5">
    <source>
        <dbReference type="Proteomes" id="UP000014160"/>
    </source>
</evidence>
<accession>R2VIV9</accession>
<evidence type="ECO:0000313" key="2">
    <source>
        <dbReference type="EMBL" id="EOI57785.1"/>
    </source>
</evidence>
<dbReference type="InterPro" id="IPR002347">
    <property type="entry name" value="SDR_fam"/>
</dbReference>
<keyword evidence="1" id="KW-0560">Oxidoreductase</keyword>
<dbReference type="PRINTS" id="PR00081">
    <property type="entry name" value="GDHRDH"/>
</dbReference>
<evidence type="ECO:0000313" key="3">
    <source>
        <dbReference type="EMBL" id="EOW79461.1"/>
    </source>
</evidence>
<dbReference type="PATRIC" id="fig|1158614.3.peg.787"/>
<evidence type="ECO:0000256" key="1">
    <source>
        <dbReference type="ARBA" id="ARBA00023002"/>
    </source>
</evidence>
<evidence type="ECO:0000313" key="4">
    <source>
        <dbReference type="Proteomes" id="UP000013750"/>
    </source>
</evidence>
<sequence>MTTYQQPKTHWTTKDIPDLTGKIALISGGSSGIGLEAARALAEKGAEVHLSARNAQRGQDARDHLIEATGNRHIYYHTLDLSSLAVIKKFSEDSPLDRLDILINSAGLMMPAERSVTVDGFEMMWATNYLGGLYLTIQLLALLKRSEAARVVNLTSLPAGHPKIDLTNVDGHNYSAWTIYLETKLAQAQIARKLDQVFTEKRYPITMMAANPGVAATNLVTKNAGATSTSTAMRMGALLFRVFPSIRQSAAEGALPTLYAATDPHAQGGAVYSPNNRQNTKGYPALWKWNETPEMTDQQALDQLLEESLKLLKLPASVL</sequence>
<dbReference type="AlphaFoldDB" id="R2VIV9"/>
<dbReference type="SUPFAM" id="SSF51735">
    <property type="entry name" value="NAD(P)-binding Rossmann-fold domains"/>
    <property type="match status" value="1"/>
</dbReference>
<reference evidence="3 5" key="2">
    <citation type="submission" date="2013-03" db="EMBL/GenBank/DDBJ databases">
        <title>The Genome Sequence of Enterococcus gilvus ATCC BAA-350 (PacBio/Illumina hybrid assembly).</title>
        <authorList>
            <consortium name="The Broad Institute Genomics Platform"/>
            <consortium name="The Broad Institute Genome Sequencing Center for Infectious Disease"/>
            <person name="Earl A."/>
            <person name="Russ C."/>
            <person name="Gilmore M."/>
            <person name="Surin D."/>
            <person name="Walker B."/>
            <person name="Young S."/>
            <person name="Zeng Q."/>
            <person name="Gargeya S."/>
            <person name="Fitzgerald M."/>
            <person name="Haas B."/>
            <person name="Abouelleil A."/>
            <person name="Allen A.W."/>
            <person name="Alvarado L."/>
            <person name="Arachchi H.M."/>
            <person name="Berlin A.M."/>
            <person name="Chapman S.B."/>
            <person name="Gainer-Dewar J."/>
            <person name="Goldberg J."/>
            <person name="Griggs A."/>
            <person name="Gujja S."/>
            <person name="Hansen M."/>
            <person name="Howarth C."/>
            <person name="Imamovic A."/>
            <person name="Ireland A."/>
            <person name="Larimer J."/>
            <person name="McCowan C."/>
            <person name="Murphy C."/>
            <person name="Pearson M."/>
            <person name="Poon T.W."/>
            <person name="Priest M."/>
            <person name="Roberts A."/>
            <person name="Saif S."/>
            <person name="Shea T."/>
            <person name="Sisk P."/>
            <person name="Sykes S."/>
            <person name="Wortman J."/>
            <person name="Nusbaum C."/>
            <person name="Birren B."/>
        </authorList>
    </citation>
    <scope>NUCLEOTIDE SEQUENCE [LARGE SCALE GENOMIC DNA]</scope>
    <source>
        <strain evidence="3 5">ATCC BAA-350</strain>
    </source>
</reference>
<comment type="caution">
    <text evidence="2">The sequence shown here is derived from an EMBL/GenBank/DDBJ whole genome shotgun (WGS) entry which is preliminary data.</text>
</comment>
<dbReference type="GO" id="GO:0016491">
    <property type="term" value="F:oxidoreductase activity"/>
    <property type="evidence" value="ECO:0007669"/>
    <property type="project" value="UniProtKB-KW"/>
</dbReference>
<evidence type="ECO:0008006" key="6">
    <source>
        <dbReference type="Google" id="ProtNLM"/>
    </source>
</evidence>
<dbReference type="RefSeq" id="WP_010779209.1">
    <property type="nucleotide sequence ID" value="NZ_ASWH01000002.1"/>
</dbReference>
<protein>
    <recommendedName>
        <fullName evidence="6">Short chain dehydrogenase/reductase family oxidoreductase</fullName>
    </recommendedName>
</protein>
<dbReference type="Pfam" id="PF00106">
    <property type="entry name" value="adh_short"/>
    <property type="match status" value="1"/>
</dbReference>
<gene>
    <name evidence="3" type="ORF">I592_03601</name>
    <name evidence="2" type="ORF">UKC_00760</name>
</gene>
<dbReference type="HOGENOM" id="CLU_010194_44_2_9"/>
<keyword evidence="5" id="KW-1185">Reference proteome</keyword>
<proteinExistence type="predicted"/>
<organism evidence="2 4">
    <name type="scientific">Enterococcus gilvus ATCC BAA-350</name>
    <dbReference type="NCBI Taxonomy" id="1158614"/>
    <lineage>
        <taxon>Bacteria</taxon>
        <taxon>Bacillati</taxon>
        <taxon>Bacillota</taxon>
        <taxon>Bacilli</taxon>
        <taxon>Lactobacillales</taxon>
        <taxon>Enterococcaceae</taxon>
        <taxon>Enterococcus</taxon>
    </lineage>
</organism>
<dbReference type="Gene3D" id="3.40.50.720">
    <property type="entry name" value="NAD(P)-binding Rossmann-like Domain"/>
    <property type="match status" value="1"/>
</dbReference>